<keyword evidence="3" id="KW-1185">Reference proteome</keyword>
<dbReference type="AlphaFoldDB" id="A0AAV5WKE6"/>
<evidence type="ECO:0000313" key="2">
    <source>
        <dbReference type="EMBL" id="GMT31030.1"/>
    </source>
</evidence>
<accession>A0AAV5WKE6</accession>
<feature type="non-terminal residue" evidence="2">
    <location>
        <position position="1"/>
    </location>
</feature>
<reference evidence="2" key="1">
    <citation type="submission" date="2023-10" db="EMBL/GenBank/DDBJ databases">
        <title>Genome assembly of Pristionchus species.</title>
        <authorList>
            <person name="Yoshida K."/>
            <person name="Sommer R.J."/>
        </authorList>
    </citation>
    <scope>NUCLEOTIDE SEQUENCE</scope>
    <source>
        <strain evidence="2">RS5133</strain>
    </source>
</reference>
<evidence type="ECO:0000313" key="3">
    <source>
        <dbReference type="Proteomes" id="UP001432322"/>
    </source>
</evidence>
<gene>
    <name evidence="2" type="ORF">PFISCL1PPCAC_22327</name>
</gene>
<evidence type="ECO:0000256" key="1">
    <source>
        <dbReference type="SAM" id="MobiDB-lite"/>
    </source>
</evidence>
<name>A0AAV5WKE6_9BILA</name>
<feature type="compositionally biased region" description="Basic and acidic residues" evidence="1">
    <location>
        <begin position="99"/>
        <end position="114"/>
    </location>
</feature>
<proteinExistence type="predicted"/>
<organism evidence="2 3">
    <name type="scientific">Pristionchus fissidentatus</name>
    <dbReference type="NCBI Taxonomy" id="1538716"/>
    <lineage>
        <taxon>Eukaryota</taxon>
        <taxon>Metazoa</taxon>
        <taxon>Ecdysozoa</taxon>
        <taxon>Nematoda</taxon>
        <taxon>Chromadorea</taxon>
        <taxon>Rhabditida</taxon>
        <taxon>Rhabditina</taxon>
        <taxon>Diplogasteromorpha</taxon>
        <taxon>Diplogasteroidea</taxon>
        <taxon>Neodiplogasteridae</taxon>
        <taxon>Pristionchus</taxon>
    </lineage>
</organism>
<comment type="caution">
    <text evidence="2">The sequence shown here is derived from an EMBL/GenBank/DDBJ whole genome shotgun (WGS) entry which is preliminary data.</text>
</comment>
<feature type="region of interest" description="Disordered" evidence="1">
    <location>
        <begin position="78"/>
        <end position="114"/>
    </location>
</feature>
<protein>
    <submittedName>
        <fullName evidence="2">Uncharacterized protein</fullName>
    </submittedName>
</protein>
<dbReference type="Proteomes" id="UP001432322">
    <property type="component" value="Unassembled WGS sequence"/>
</dbReference>
<sequence>PIIRYDEYSIRLNLNASTAREGIDIFLLDEQTCEDVEKIRTILLKGSRLVSSTNDQSFISEMASLLIEVWRDRPPPLPFRNSTGFRPNAYARAPQSRFEVPESGRESEQEKKWSWRDKRRHRKFKNWNN</sequence>
<dbReference type="EMBL" id="BTSY01000005">
    <property type="protein sequence ID" value="GMT31030.1"/>
    <property type="molecule type" value="Genomic_DNA"/>
</dbReference>